<dbReference type="RefSeq" id="WP_309805379.1">
    <property type="nucleotide sequence ID" value="NZ_JAVDRD010000005.1"/>
</dbReference>
<organism evidence="1 2">
    <name type="scientific">Novosphingobium capsulatum</name>
    <dbReference type="NCBI Taxonomy" id="13688"/>
    <lineage>
        <taxon>Bacteria</taxon>
        <taxon>Pseudomonadati</taxon>
        <taxon>Pseudomonadota</taxon>
        <taxon>Alphaproteobacteria</taxon>
        <taxon>Sphingomonadales</taxon>
        <taxon>Sphingomonadaceae</taxon>
        <taxon>Novosphingobium</taxon>
    </lineage>
</organism>
<protein>
    <recommendedName>
        <fullName evidence="3">Restriction alleviation protein, Lar family</fullName>
    </recommendedName>
</protein>
<evidence type="ECO:0000313" key="1">
    <source>
        <dbReference type="EMBL" id="MDR6511510.1"/>
    </source>
</evidence>
<evidence type="ECO:0008006" key="3">
    <source>
        <dbReference type="Google" id="ProtNLM"/>
    </source>
</evidence>
<reference evidence="1 2" key="1">
    <citation type="submission" date="2023-07" db="EMBL/GenBank/DDBJ databases">
        <title>Sorghum-associated microbial communities from plants grown in Nebraska, USA.</title>
        <authorList>
            <person name="Schachtman D."/>
        </authorList>
    </citation>
    <scope>NUCLEOTIDE SEQUENCE [LARGE SCALE GENOMIC DNA]</scope>
    <source>
        <strain evidence="1 2">DS1027</strain>
    </source>
</reference>
<sequence>MTSQYLPPNAQAETVAAPVELLPCPFCKGSILRFVQPCSGAGLGIMCLDCHTTQDTRGTEAVAIAAWNTRTPDPLLVPALEALRKVDELTAGNSNWDDVRAILAQAKERGL</sequence>
<dbReference type="Proteomes" id="UP001184150">
    <property type="component" value="Unassembled WGS sequence"/>
</dbReference>
<gene>
    <name evidence="1" type="ORF">J2792_002382</name>
</gene>
<keyword evidence="2" id="KW-1185">Reference proteome</keyword>
<comment type="caution">
    <text evidence="1">The sequence shown here is derived from an EMBL/GenBank/DDBJ whole genome shotgun (WGS) entry which is preliminary data.</text>
</comment>
<evidence type="ECO:0000313" key="2">
    <source>
        <dbReference type="Proteomes" id="UP001184150"/>
    </source>
</evidence>
<proteinExistence type="predicted"/>
<accession>A0ABU1MMF2</accession>
<dbReference type="EMBL" id="JAVDRD010000005">
    <property type="protein sequence ID" value="MDR6511510.1"/>
    <property type="molecule type" value="Genomic_DNA"/>
</dbReference>
<dbReference type="Pfam" id="PF14354">
    <property type="entry name" value="Lar_restr_allev"/>
    <property type="match status" value="1"/>
</dbReference>
<name>A0ABU1MMF2_9SPHN</name>